<dbReference type="InterPro" id="IPR035986">
    <property type="entry name" value="PKD_dom_sf"/>
</dbReference>
<dbReference type="CDD" id="cd00146">
    <property type="entry name" value="PKD"/>
    <property type="match status" value="1"/>
</dbReference>
<accession>A0A941EN07</accession>
<dbReference type="SUPFAM" id="SSF89372">
    <property type="entry name" value="Fucose-specific lectin"/>
    <property type="match status" value="1"/>
</dbReference>
<organism evidence="3 4">
    <name type="scientific">Actinospica durhamensis</name>
    <dbReference type="NCBI Taxonomy" id="1508375"/>
    <lineage>
        <taxon>Bacteria</taxon>
        <taxon>Bacillati</taxon>
        <taxon>Actinomycetota</taxon>
        <taxon>Actinomycetes</taxon>
        <taxon>Catenulisporales</taxon>
        <taxon>Actinospicaceae</taxon>
        <taxon>Actinospica</taxon>
    </lineage>
</organism>
<evidence type="ECO:0000256" key="1">
    <source>
        <dbReference type="SAM" id="SignalP"/>
    </source>
</evidence>
<dbReference type="Gene3D" id="2.60.40.10">
    <property type="entry name" value="Immunoglobulins"/>
    <property type="match status" value="1"/>
</dbReference>
<dbReference type="Pfam" id="PF18911">
    <property type="entry name" value="PKD_4"/>
    <property type="match status" value="1"/>
</dbReference>
<dbReference type="Proteomes" id="UP000675781">
    <property type="component" value="Unassembled WGS sequence"/>
</dbReference>
<feature type="domain" description="PKD" evidence="2">
    <location>
        <begin position="500"/>
        <end position="544"/>
    </location>
</feature>
<dbReference type="SUPFAM" id="SSF49299">
    <property type="entry name" value="PKD domain"/>
    <property type="match status" value="1"/>
</dbReference>
<name>A0A941EN07_9ACTN</name>
<dbReference type="InterPro" id="IPR012334">
    <property type="entry name" value="Pectin_lyas_fold"/>
</dbReference>
<feature type="signal peptide" evidence="1">
    <location>
        <begin position="1"/>
        <end position="26"/>
    </location>
</feature>
<dbReference type="GO" id="GO:0005975">
    <property type="term" value="P:carbohydrate metabolic process"/>
    <property type="evidence" value="ECO:0007669"/>
    <property type="project" value="UniProtKB-ARBA"/>
</dbReference>
<evidence type="ECO:0000259" key="2">
    <source>
        <dbReference type="PROSITE" id="PS50093"/>
    </source>
</evidence>
<keyword evidence="1" id="KW-0732">Signal</keyword>
<keyword evidence="4" id="KW-1185">Reference proteome</keyword>
<dbReference type="InterPro" id="IPR013783">
    <property type="entry name" value="Ig-like_fold"/>
</dbReference>
<feature type="chain" id="PRO_5037406290" evidence="1">
    <location>
        <begin position="27"/>
        <end position="855"/>
    </location>
</feature>
<evidence type="ECO:0000313" key="3">
    <source>
        <dbReference type="EMBL" id="MBR7833358.1"/>
    </source>
</evidence>
<dbReference type="SUPFAM" id="SSF51126">
    <property type="entry name" value="Pectin lyase-like"/>
    <property type="match status" value="1"/>
</dbReference>
<dbReference type="PROSITE" id="PS50093">
    <property type="entry name" value="PKD"/>
    <property type="match status" value="1"/>
</dbReference>
<comment type="caution">
    <text evidence="3">The sequence shown here is derived from an EMBL/GenBank/DDBJ whole genome shotgun (WGS) entry which is preliminary data.</text>
</comment>
<protein>
    <submittedName>
        <fullName evidence="3">PKD domain-containing protein</fullName>
    </submittedName>
</protein>
<sequence>MRPRVVAASTATLIAAASLSPFTAQAAGQNTLYVNGSSSACTDSGTGTSAAPYCTIQAAADAANPGDAVSVAAGTYAAATITRSGTADAPIVFTGNGIWSTTGMTGEAWGLLSISGASHIRIQNFGFLPGTTAPASVVSGASDITFRNDGFRSSTAGQPSLHITASSGVTVLDSSADGIDVDGGSTDTVLSTNLLYGYYTSAVSVDGATDTAITSNTVDSCGPELSVADSAAGTSIENNVLVSPISAGSLFCSSSDPNIDILVDSTSAAGTTEDYNDVVNGSGSAYEWAGTDYTTAAPLNAATGQAQHDDNAGLSTAPREGSQVINSADSAAIGEQSTDIYGHPRVLDPLVAPTGAGPYDDYDRGAVQFQDPVTKVTSSITASASKTPVGAGIILSGAATDTWSDGFDYQFKLSNGTTVDAGVGGKAVVSFTTPGTYSANLYLVPTNGATAPTVSFGSVSFTVAPLARLTPEVSTYADGKYAVDVSDYGTVDDWNVTGVTFNFGDGSAVQSTTDNMTVTHTYAKAGTYTITETVTDQSGAKASAWRSFSTNAIPAGTLVQSSALIPGLEVPANSTGIAQAASAALPNDSGELLAVTTGGSVEFSLGAPSNSPYGVASWANWKTLSQPTGVKAKWIGIAGMPNGSTQAIEITTTGKLLHTIRNANGTWQSWTSPAGSTGFVRAAIAAMPDGSAQLVAVTTSGVLMHDIRNANGSWQGWHALSQPGVKIVDASIAGVLDGSSQIAEVTSTGVLRHTIRSWNGTWQAWATPKGSPSVSQVSIGAGPVFAGSYWYEATISVVTKNGGELSDTREYDGSWDGWTGDAGNGLGNAGTAVDNTYATLPLPSGSYLTYTVTGG</sequence>
<gene>
    <name evidence="3" type="ORF">KDL01_08780</name>
</gene>
<dbReference type="InterPro" id="IPR000601">
    <property type="entry name" value="PKD_dom"/>
</dbReference>
<evidence type="ECO:0000313" key="4">
    <source>
        <dbReference type="Proteomes" id="UP000675781"/>
    </source>
</evidence>
<dbReference type="Gene3D" id="2.160.20.10">
    <property type="entry name" value="Single-stranded right-handed beta-helix, Pectin lyase-like"/>
    <property type="match status" value="1"/>
</dbReference>
<dbReference type="InterPro" id="IPR022409">
    <property type="entry name" value="PKD/Chitinase_dom"/>
</dbReference>
<dbReference type="RefSeq" id="WP_212527880.1">
    <property type="nucleotide sequence ID" value="NZ_JAGSOG010000028.1"/>
</dbReference>
<dbReference type="AlphaFoldDB" id="A0A941EN07"/>
<proteinExistence type="predicted"/>
<reference evidence="3" key="1">
    <citation type="submission" date="2021-04" db="EMBL/GenBank/DDBJ databases">
        <title>Genome based classification of Actinospica acidithermotolerans sp. nov., an actinobacterium isolated from an Indonesian hot spring.</title>
        <authorList>
            <person name="Kusuma A.B."/>
            <person name="Putra K.E."/>
            <person name="Nafisah S."/>
            <person name="Loh J."/>
            <person name="Nouioui I."/>
            <person name="Goodfellow M."/>
        </authorList>
    </citation>
    <scope>NUCLEOTIDE SEQUENCE</scope>
    <source>
        <strain evidence="3">CSCA 57</strain>
    </source>
</reference>
<dbReference type="SMART" id="SM00089">
    <property type="entry name" value="PKD"/>
    <property type="match status" value="1"/>
</dbReference>
<dbReference type="EMBL" id="JAGSOG010000028">
    <property type="protein sequence ID" value="MBR7833358.1"/>
    <property type="molecule type" value="Genomic_DNA"/>
</dbReference>
<dbReference type="InterPro" id="IPR011050">
    <property type="entry name" value="Pectin_lyase_fold/virulence"/>
</dbReference>